<proteinExistence type="predicted"/>
<comment type="caution">
    <text evidence="1">The sequence shown here is derived from an EMBL/GenBank/DDBJ whole genome shotgun (WGS) entry which is preliminary data.</text>
</comment>
<gene>
    <name evidence="1" type="ORF">ILUMI_12630</name>
</gene>
<accession>A0A8K0D002</accession>
<evidence type="ECO:0000313" key="2">
    <source>
        <dbReference type="Proteomes" id="UP000801492"/>
    </source>
</evidence>
<protein>
    <submittedName>
        <fullName evidence="1">Uncharacterized protein</fullName>
    </submittedName>
</protein>
<evidence type="ECO:0000313" key="1">
    <source>
        <dbReference type="EMBL" id="KAF2893542.1"/>
    </source>
</evidence>
<organism evidence="1 2">
    <name type="scientific">Ignelater luminosus</name>
    <name type="common">Cucubano</name>
    <name type="synonym">Pyrophorus luminosus</name>
    <dbReference type="NCBI Taxonomy" id="2038154"/>
    <lineage>
        <taxon>Eukaryota</taxon>
        <taxon>Metazoa</taxon>
        <taxon>Ecdysozoa</taxon>
        <taxon>Arthropoda</taxon>
        <taxon>Hexapoda</taxon>
        <taxon>Insecta</taxon>
        <taxon>Pterygota</taxon>
        <taxon>Neoptera</taxon>
        <taxon>Endopterygota</taxon>
        <taxon>Coleoptera</taxon>
        <taxon>Polyphaga</taxon>
        <taxon>Elateriformia</taxon>
        <taxon>Elateroidea</taxon>
        <taxon>Elateridae</taxon>
        <taxon>Agrypninae</taxon>
        <taxon>Pyrophorini</taxon>
        <taxon>Ignelater</taxon>
    </lineage>
</organism>
<keyword evidence="2" id="KW-1185">Reference proteome</keyword>
<name>A0A8K0D002_IGNLU</name>
<dbReference type="AlphaFoldDB" id="A0A8K0D002"/>
<dbReference type="Proteomes" id="UP000801492">
    <property type="component" value="Unassembled WGS sequence"/>
</dbReference>
<dbReference type="EMBL" id="VTPC01007902">
    <property type="protein sequence ID" value="KAF2893542.1"/>
    <property type="molecule type" value="Genomic_DNA"/>
</dbReference>
<sequence length="92" mass="10776">MENFMGKDLNVEVEVISVAKLGDRTCWTKLTNYTEKLKEMQNKNKLRLRAGEKLFIQDGLSKKNQEIQQQIRMAAKKKKESEKETKIGFKKL</sequence>
<reference evidence="1" key="1">
    <citation type="submission" date="2019-08" db="EMBL/GenBank/DDBJ databases">
        <title>The genome of the North American firefly Photinus pyralis.</title>
        <authorList>
            <consortium name="Photinus pyralis genome working group"/>
            <person name="Fallon T.R."/>
            <person name="Sander Lower S.E."/>
            <person name="Weng J.-K."/>
        </authorList>
    </citation>
    <scope>NUCLEOTIDE SEQUENCE</scope>
    <source>
        <strain evidence="1">TRF0915ILg1</strain>
        <tissue evidence="1">Whole body</tissue>
    </source>
</reference>
<dbReference type="OrthoDB" id="6782755at2759"/>